<keyword evidence="8 13" id="KW-0297">G-protein coupled receptor</keyword>
<feature type="transmembrane region" description="Helical" evidence="13">
    <location>
        <begin position="260"/>
        <end position="281"/>
    </location>
</feature>
<accession>A0A8C9PUP6</accession>
<evidence type="ECO:0000256" key="6">
    <source>
        <dbReference type="ARBA" id="ARBA00022692"/>
    </source>
</evidence>
<keyword evidence="5 13" id="KW-0589">Pheromone response</keyword>
<comment type="function">
    <text evidence="1">Putative pheromone receptor.</text>
</comment>
<keyword evidence="10 13" id="KW-0675">Receptor</keyword>
<evidence type="ECO:0000256" key="5">
    <source>
        <dbReference type="ARBA" id="ARBA00022507"/>
    </source>
</evidence>
<dbReference type="GO" id="GO:0016503">
    <property type="term" value="F:pheromone receptor activity"/>
    <property type="evidence" value="ECO:0007669"/>
    <property type="project" value="InterPro"/>
</dbReference>
<proteinExistence type="inferred from homology"/>
<feature type="transmembrane region" description="Helical" evidence="13">
    <location>
        <begin position="123"/>
        <end position="145"/>
    </location>
</feature>
<keyword evidence="16" id="KW-1185">Reference proteome</keyword>
<dbReference type="FunFam" id="1.20.1070.10:FF:000033">
    <property type="entry name" value="Vomeronasal type-1 receptor"/>
    <property type="match status" value="1"/>
</dbReference>
<name>A0A8C9PUP6_SPEDA</name>
<dbReference type="GO" id="GO:0019236">
    <property type="term" value="P:response to pheromone"/>
    <property type="evidence" value="ECO:0007669"/>
    <property type="project" value="UniProtKB-KW"/>
</dbReference>
<keyword evidence="12 13" id="KW-0807">Transducer</keyword>
<organism evidence="15 16">
    <name type="scientific">Spermophilus dauricus</name>
    <name type="common">Daurian ground squirrel</name>
    <dbReference type="NCBI Taxonomy" id="99837"/>
    <lineage>
        <taxon>Eukaryota</taxon>
        <taxon>Metazoa</taxon>
        <taxon>Chordata</taxon>
        <taxon>Craniata</taxon>
        <taxon>Vertebrata</taxon>
        <taxon>Euteleostomi</taxon>
        <taxon>Mammalia</taxon>
        <taxon>Eutheria</taxon>
        <taxon>Euarchontoglires</taxon>
        <taxon>Glires</taxon>
        <taxon>Rodentia</taxon>
        <taxon>Sciuromorpha</taxon>
        <taxon>Sciuridae</taxon>
        <taxon>Xerinae</taxon>
        <taxon>Marmotini</taxon>
        <taxon>Spermophilus</taxon>
    </lineage>
</organism>
<dbReference type="GO" id="GO:0007606">
    <property type="term" value="P:sensory perception of chemical stimulus"/>
    <property type="evidence" value="ECO:0007669"/>
    <property type="project" value="UniProtKB-ARBA"/>
</dbReference>
<dbReference type="PROSITE" id="PS50262">
    <property type="entry name" value="G_PROTEIN_RECEP_F1_2"/>
    <property type="match status" value="1"/>
</dbReference>
<dbReference type="Proteomes" id="UP000694422">
    <property type="component" value="Unplaced"/>
</dbReference>
<feature type="domain" description="G-protein coupled receptors family 1 profile" evidence="14">
    <location>
        <begin position="18"/>
        <end position="281"/>
    </location>
</feature>
<feature type="transmembrane region" description="Helical" evidence="13">
    <location>
        <begin position="176"/>
        <end position="203"/>
    </location>
</feature>
<evidence type="ECO:0000256" key="4">
    <source>
        <dbReference type="ARBA" id="ARBA00022475"/>
    </source>
</evidence>
<evidence type="ECO:0000256" key="7">
    <source>
        <dbReference type="ARBA" id="ARBA00022989"/>
    </source>
</evidence>
<keyword evidence="9 13" id="KW-0472">Membrane</keyword>
<evidence type="ECO:0000256" key="9">
    <source>
        <dbReference type="ARBA" id="ARBA00023136"/>
    </source>
</evidence>
<evidence type="ECO:0000256" key="1">
    <source>
        <dbReference type="ARBA" id="ARBA00003878"/>
    </source>
</evidence>
<reference evidence="15" key="1">
    <citation type="submission" date="2025-08" db="UniProtKB">
        <authorList>
            <consortium name="Ensembl"/>
        </authorList>
    </citation>
    <scope>IDENTIFICATION</scope>
</reference>
<keyword evidence="4 13" id="KW-1003">Cell membrane</keyword>
<evidence type="ECO:0000256" key="12">
    <source>
        <dbReference type="ARBA" id="ARBA00023224"/>
    </source>
</evidence>
<comment type="subcellular location">
    <subcellularLocation>
        <location evidence="2 13">Cell membrane</location>
        <topology evidence="2 13">Multi-pass membrane protein</topology>
    </subcellularLocation>
</comment>
<dbReference type="Pfam" id="PF03402">
    <property type="entry name" value="V1R"/>
    <property type="match status" value="1"/>
</dbReference>
<sequence>MCSPGIIFLAQTVVGALGNSSLLLHYLGLYFTGCRVRHTDWILQHLIVANLLTLLSRGVPQTVAAFGVKDFLSDVGCQLLFYLHRMGRGVSIGSTCLLSIFQAMKISPENSRWAELKMSICKYIDSSVYLSWLLYLLLNIVVLMYTTGNRNNKNSTSLKYLGYCSTIQYNVTIQSLFAALVSFPDALCMGLMLWASSSMVLILHRHKQRMQYLQKTSSPRSSPESRATKTILLLVSTFVSFYTLSCIFQIYVGIMSNPNLFLVNTATIFSGCFPAVSPFLLMDRNSSAPRLCLAWLRNGKTSDIMRNM</sequence>
<evidence type="ECO:0000256" key="3">
    <source>
        <dbReference type="ARBA" id="ARBA00010663"/>
    </source>
</evidence>
<comment type="similarity">
    <text evidence="3 13">Belongs to the G-protein coupled receptor 1 family.</text>
</comment>
<keyword evidence="6 13" id="KW-0812">Transmembrane</keyword>
<dbReference type="AlphaFoldDB" id="A0A8C9PUP6"/>
<keyword evidence="7 13" id="KW-1133">Transmembrane helix</keyword>
<dbReference type="InterPro" id="IPR004072">
    <property type="entry name" value="Vmron_rcpt_1"/>
</dbReference>
<evidence type="ECO:0000256" key="11">
    <source>
        <dbReference type="ARBA" id="ARBA00023180"/>
    </source>
</evidence>
<evidence type="ECO:0000259" key="14">
    <source>
        <dbReference type="PROSITE" id="PS50262"/>
    </source>
</evidence>
<keyword evidence="11" id="KW-0325">Glycoprotein</keyword>
<feature type="transmembrane region" description="Helical" evidence="13">
    <location>
        <begin position="6"/>
        <end position="29"/>
    </location>
</feature>
<evidence type="ECO:0000256" key="8">
    <source>
        <dbReference type="ARBA" id="ARBA00023040"/>
    </source>
</evidence>
<dbReference type="SUPFAM" id="SSF81321">
    <property type="entry name" value="Family A G protein-coupled receptor-like"/>
    <property type="match status" value="1"/>
</dbReference>
<protein>
    <recommendedName>
        <fullName evidence="13">Vomeronasal type-1 receptor</fullName>
    </recommendedName>
</protein>
<evidence type="ECO:0000256" key="10">
    <source>
        <dbReference type="ARBA" id="ARBA00023170"/>
    </source>
</evidence>
<dbReference type="InterPro" id="IPR017452">
    <property type="entry name" value="GPCR_Rhodpsn_7TM"/>
</dbReference>
<feature type="transmembrane region" description="Helical" evidence="13">
    <location>
        <begin position="230"/>
        <end position="254"/>
    </location>
</feature>
<dbReference type="Gene3D" id="1.20.1070.10">
    <property type="entry name" value="Rhodopsin 7-helix transmembrane proteins"/>
    <property type="match status" value="1"/>
</dbReference>
<evidence type="ECO:0000313" key="15">
    <source>
        <dbReference type="Ensembl" id="ENSSDAP00000012295.1"/>
    </source>
</evidence>
<dbReference type="Ensembl" id="ENSSDAT00000013914.1">
    <property type="protein sequence ID" value="ENSSDAP00000012295.1"/>
    <property type="gene ID" value="ENSSDAG00000011082.1"/>
</dbReference>
<evidence type="ECO:0000256" key="13">
    <source>
        <dbReference type="RuleBase" id="RU364061"/>
    </source>
</evidence>
<reference evidence="15" key="2">
    <citation type="submission" date="2025-09" db="UniProtKB">
        <authorList>
            <consortium name="Ensembl"/>
        </authorList>
    </citation>
    <scope>IDENTIFICATION</scope>
</reference>
<evidence type="ECO:0000256" key="2">
    <source>
        <dbReference type="ARBA" id="ARBA00004651"/>
    </source>
</evidence>
<dbReference type="PANTHER" id="PTHR24062">
    <property type="entry name" value="VOMERONASAL TYPE-1 RECEPTOR"/>
    <property type="match status" value="1"/>
</dbReference>
<evidence type="ECO:0000313" key="16">
    <source>
        <dbReference type="Proteomes" id="UP000694422"/>
    </source>
</evidence>
<dbReference type="GO" id="GO:0005886">
    <property type="term" value="C:plasma membrane"/>
    <property type="evidence" value="ECO:0007669"/>
    <property type="project" value="UniProtKB-SubCell"/>
</dbReference>